<sequence>MTLNLLFATITVSIKRNRKSLNQELDIVRKKGLIESNQYKQSFYIHH</sequence>
<keyword evidence="2" id="KW-1185">Reference proteome</keyword>
<dbReference type="RefSeq" id="WP_301550972.1">
    <property type="nucleotide sequence ID" value="NZ_JAQRMZ010000002.1"/>
</dbReference>
<dbReference type="GeneID" id="301326343"/>
<protein>
    <recommendedName>
        <fullName evidence="3">YrzI family small protein</fullName>
    </recommendedName>
</protein>
<reference evidence="1" key="1">
    <citation type="submission" date="2023-07" db="EMBL/GenBank/DDBJ databases">
        <title>Genomic Encyclopedia of Type Strains, Phase IV (KMG-IV): sequencing the most valuable type-strain genomes for metagenomic binning, comparative biology and taxonomic classification.</title>
        <authorList>
            <person name="Goeker M."/>
        </authorList>
    </citation>
    <scope>NUCLEOTIDE SEQUENCE [LARGE SCALE GENOMIC DNA]</scope>
    <source>
        <strain evidence="1">JSM 076093</strain>
    </source>
</reference>
<dbReference type="Proteomes" id="UP001226720">
    <property type="component" value="Unassembled WGS sequence"/>
</dbReference>
<dbReference type="EMBL" id="JAUSWM010000001">
    <property type="protein sequence ID" value="MDQ0481516.1"/>
    <property type="molecule type" value="Genomic_DNA"/>
</dbReference>
<gene>
    <name evidence="1" type="ORF">QO000_000469</name>
</gene>
<proteinExistence type="predicted"/>
<evidence type="ECO:0000313" key="1">
    <source>
        <dbReference type="EMBL" id="MDQ0481516.1"/>
    </source>
</evidence>
<evidence type="ECO:0008006" key="3">
    <source>
        <dbReference type="Google" id="ProtNLM"/>
    </source>
</evidence>
<comment type="caution">
    <text evidence="1">The sequence shown here is derived from an EMBL/GenBank/DDBJ whole genome shotgun (WGS) entry which is preliminary data.</text>
</comment>
<evidence type="ECO:0000313" key="2">
    <source>
        <dbReference type="Proteomes" id="UP001226720"/>
    </source>
</evidence>
<organism evidence="1 2">
    <name type="scientific">Guptibacillus hwajinpoensis</name>
    <dbReference type="NCBI Taxonomy" id="208199"/>
    <lineage>
        <taxon>Bacteria</taxon>
        <taxon>Bacillati</taxon>
        <taxon>Bacillota</taxon>
        <taxon>Bacilli</taxon>
        <taxon>Bacillales</taxon>
        <taxon>Guptibacillaceae</taxon>
        <taxon>Guptibacillus</taxon>
    </lineage>
</organism>
<name>A0ABU0JWR4_9BACL</name>
<accession>A0ABU0JWR4</accession>